<dbReference type="SUPFAM" id="SSF54909">
    <property type="entry name" value="Dimeric alpha+beta barrel"/>
    <property type="match status" value="1"/>
</dbReference>
<evidence type="ECO:0000259" key="1">
    <source>
        <dbReference type="PROSITE" id="PS51725"/>
    </source>
</evidence>
<dbReference type="Pfam" id="PF03992">
    <property type="entry name" value="ABM"/>
    <property type="match status" value="1"/>
</dbReference>
<sequence>MVSLIATVRVKNGNMEKAIEVLKKIVPKVKESEPGCLEYIPHTVKGSKFKNTIIFYEKYKDEEAFNLHMANLPKNMKEFSPLLEPGMDVMTCFEIL</sequence>
<reference evidence="2" key="1">
    <citation type="journal article" date="2015" name="Nature">
        <title>Complex archaea that bridge the gap between prokaryotes and eukaryotes.</title>
        <authorList>
            <person name="Spang A."/>
            <person name="Saw J.H."/>
            <person name="Jorgensen S.L."/>
            <person name="Zaremba-Niedzwiedzka K."/>
            <person name="Martijn J."/>
            <person name="Lind A.E."/>
            <person name="van Eijk R."/>
            <person name="Schleper C."/>
            <person name="Guy L."/>
            <person name="Ettema T.J."/>
        </authorList>
    </citation>
    <scope>NUCLEOTIDE SEQUENCE</scope>
</reference>
<protein>
    <recommendedName>
        <fullName evidence="1">ABM domain-containing protein</fullName>
    </recommendedName>
</protein>
<dbReference type="PROSITE" id="PS51725">
    <property type="entry name" value="ABM"/>
    <property type="match status" value="1"/>
</dbReference>
<dbReference type="InterPro" id="IPR011008">
    <property type="entry name" value="Dimeric_a/b-barrel"/>
</dbReference>
<organism evidence="2">
    <name type="scientific">marine sediment metagenome</name>
    <dbReference type="NCBI Taxonomy" id="412755"/>
    <lineage>
        <taxon>unclassified sequences</taxon>
        <taxon>metagenomes</taxon>
        <taxon>ecological metagenomes</taxon>
    </lineage>
</organism>
<accession>A0A0F9RFU6</accession>
<proteinExistence type="predicted"/>
<evidence type="ECO:0000313" key="2">
    <source>
        <dbReference type="EMBL" id="KKN55375.1"/>
    </source>
</evidence>
<feature type="domain" description="ABM" evidence="1">
    <location>
        <begin position="2"/>
        <end position="96"/>
    </location>
</feature>
<dbReference type="EMBL" id="LAZR01000888">
    <property type="protein sequence ID" value="KKN55375.1"/>
    <property type="molecule type" value="Genomic_DNA"/>
</dbReference>
<comment type="caution">
    <text evidence="2">The sequence shown here is derived from an EMBL/GenBank/DDBJ whole genome shotgun (WGS) entry which is preliminary data.</text>
</comment>
<gene>
    <name evidence="2" type="ORF">LCGC14_0583120</name>
</gene>
<name>A0A0F9RFU6_9ZZZZ</name>
<dbReference type="Gene3D" id="3.30.70.100">
    <property type="match status" value="1"/>
</dbReference>
<dbReference type="AlphaFoldDB" id="A0A0F9RFU6"/>
<dbReference type="InterPro" id="IPR007138">
    <property type="entry name" value="ABM_dom"/>
</dbReference>